<dbReference type="PANTHER" id="PTHR32133:SF386">
    <property type="entry name" value="F-BOX DOMAIN-CONTAINING PROTEIN"/>
    <property type="match status" value="1"/>
</dbReference>
<feature type="domain" description="F-box" evidence="1">
    <location>
        <begin position="1"/>
        <end position="50"/>
    </location>
</feature>
<dbReference type="AlphaFoldDB" id="A0A9R0SPB4"/>
<dbReference type="Pfam" id="PF00646">
    <property type="entry name" value="F-box"/>
    <property type="match status" value="1"/>
</dbReference>
<sequence length="393" mass="44189">MTSLPDELVEEVFLRLPPDEPAALVRASLVSKPWFGLLTGPAFRGRYREFHGAPPMLGFLYNRPYGYSRRKDLTPLFVSTTKFRVRIPHFTQRTHQSLDAWDCRHGMVLLGDNGYCPPMLAVWDPMTGCARELYGPEEYLDPADSYKIAVLCAVSGCDHRSCHAVRPFKMVYVGVKTRDGECVALAFVSSPDMGDWTKASDPEREEWEEPCSDLDLANDAFVHSMPAVLVDDALHFLLGYKYDDGRAGILKYSLSSDSLSFIDAPLAMSVVARASILMAMKDGRLGFAHVDRLTLHVWSRQVDSDGGASWTHGRIVDLKSLLHIKYPKSRARLIGSVEGGDIIFVTADLGVYEIDLNTLEWKERRKRENLHALYPYMSFYNPPERVIPGDAAH</sequence>
<name>A0A9R0SPB4_TRITD</name>
<dbReference type="Gramene" id="TRITD4Av1G251100.1">
    <property type="protein sequence ID" value="TRITD4Av1G251100.1"/>
    <property type="gene ID" value="TRITD4Av1G251100"/>
</dbReference>
<dbReference type="OMA" id="HAPILMA"/>
<dbReference type="PANTHER" id="PTHR32133">
    <property type="entry name" value="OS07G0120400 PROTEIN"/>
    <property type="match status" value="1"/>
</dbReference>
<dbReference type="Proteomes" id="UP000324705">
    <property type="component" value="Chromosome 4A"/>
</dbReference>
<evidence type="ECO:0000313" key="3">
    <source>
        <dbReference type="Proteomes" id="UP000324705"/>
    </source>
</evidence>
<accession>A0A9R0SPB4</accession>
<gene>
    <name evidence="2" type="ORF">TRITD_4Av1G251100</name>
</gene>
<dbReference type="InterPro" id="IPR001810">
    <property type="entry name" value="F-box_dom"/>
</dbReference>
<dbReference type="EMBL" id="LT934117">
    <property type="protein sequence ID" value="VAH99004.1"/>
    <property type="molecule type" value="Genomic_DNA"/>
</dbReference>
<evidence type="ECO:0000259" key="1">
    <source>
        <dbReference type="PROSITE" id="PS50181"/>
    </source>
</evidence>
<proteinExistence type="predicted"/>
<dbReference type="SUPFAM" id="SSF81383">
    <property type="entry name" value="F-box domain"/>
    <property type="match status" value="1"/>
</dbReference>
<keyword evidence="3" id="KW-1185">Reference proteome</keyword>
<organism evidence="2 3">
    <name type="scientific">Triticum turgidum subsp. durum</name>
    <name type="common">Durum wheat</name>
    <name type="synonym">Triticum durum</name>
    <dbReference type="NCBI Taxonomy" id="4567"/>
    <lineage>
        <taxon>Eukaryota</taxon>
        <taxon>Viridiplantae</taxon>
        <taxon>Streptophyta</taxon>
        <taxon>Embryophyta</taxon>
        <taxon>Tracheophyta</taxon>
        <taxon>Spermatophyta</taxon>
        <taxon>Magnoliopsida</taxon>
        <taxon>Liliopsida</taxon>
        <taxon>Poales</taxon>
        <taxon>Poaceae</taxon>
        <taxon>BOP clade</taxon>
        <taxon>Pooideae</taxon>
        <taxon>Triticodae</taxon>
        <taxon>Triticeae</taxon>
        <taxon>Triticinae</taxon>
        <taxon>Triticum</taxon>
    </lineage>
</organism>
<dbReference type="InterPro" id="IPR036047">
    <property type="entry name" value="F-box-like_dom_sf"/>
</dbReference>
<evidence type="ECO:0000313" key="2">
    <source>
        <dbReference type="EMBL" id="VAH99004.1"/>
    </source>
</evidence>
<protein>
    <recommendedName>
        <fullName evidence="1">F-box domain-containing protein</fullName>
    </recommendedName>
</protein>
<reference evidence="2 3" key="1">
    <citation type="submission" date="2017-09" db="EMBL/GenBank/DDBJ databases">
        <authorList>
            <consortium name="International Durum Wheat Genome Sequencing Consortium (IDWGSC)"/>
            <person name="Milanesi L."/>
        </authorList>
    </citation>
    <scope>NUCLEOTIDE SEQUENCE [LARGE SCALE GENOMIC DNA]</scope>
    <source>
        <strain evidence="3">cv. Svevo</strain>
    </source>
</reference>
<dbReference type="PROSITE" id="PS50181">
    <property type="entry name" value="FBOX"/>
    <property type="match status" value="1"/>
</dbReference>